<evidence type="ECO:0000313" key="1">
    <source>
        <dbReference type="EMBL" id="MEQ2222705.1"/>
    </source>
</evidence>
<keyword evidence="2" id="KW-1185">Reference proteome</keyword>
<comment type="caution">
    <text evidence="1">The sequence shown here is derived from an EMBL/GenBank/DDBJ whole genome shotgun (WGS) entry which is preliminary data.</text>
</comment>
<dbReference type="Proteomes" id="UP001482620">
    <property type="component" value="Unassembled WGS sequence"/>
</dbReference>
<name>A0ABV0SQ46_9TELE</name>
<organism evidence="1 2">
    <name type="scientific">Ilyodon furcidens</name>
    <name type="common">goldbreast splitfin</name>
    <dbReference type="NCBI Taxonomy" id="33524"/>
    <lineage>
        <taxon>Eukaryota</taxon>
        <taxon>Metazoa</taxon>
        <taxon>Chordata</taxon>
        <taxon>Craniata</taxon>
        <taxon>Vertebrata</taxon>
        <taxon>Euteleostomi</taxon>
        <taxon>Actinopterygii</taxon>
        <taxon>Neopterygii</taxon>
        <taxon>Teleostei</taxon>
        <taxon>Neoteleostei</taxon>
        <taxon>Acanthomorphata</taxon>
        <taxon>Ovalentaria</taxon>
        <taxon>Atherinomorphae</taxon>
        <taxon>Cyprinodontiformes</taxon>
        <taxon>Goodeidae</taxon>
        <taxon>Ilyodon</taxon>
    </lineage>
</organism>
<sequence length="139" mass="16263">MMPFVQIFSNKHLNPSLECRIHNEIKLHKVGLSFHIFLMKETIKLSTSHKNIWHLCILSYKLLKRNTKTDPKNSDGFPQCQDEFVQIAQMCSIKYFEEANAHSGKEFTDYFRLSRYAGVLNTFVLRDNKFGCRQGFPGE</sequence>
<accession>A0ABV0SQ46</accession>
<proteinExistence type="predicted"/>
<protein>
    <submittedName>
        <fullName evidence="1">Uncharacterized protein</fullName>
    </submittedName>
</protein>
<gene>
    <name evidence="1" type="ORF">ILYODFUR_029144</name>
</gene>
<dbReference type="EMBL" id="JAHRIQ010004104">
    <property type="protein sequence ID" value="MEQ2222705.1"/>
    <property type="molecule type" value="Genomic_DNA"/>
</dbReference>
<evidence type="ECO:0000313" key="2">
    <source>
        <dbReference type="Proteomes" id="UP001482620"/>
    </source>
</evidence>
<reference evidence="1 2" key="1">
    <citation type="submission" date="2021-06" db="EMBL/GenBank/DDBJ databases">
        <authorList>
            <person name="Palmer J.M."/>
        </authorList>
    </citation>
    <scope>NUCLEOTIDE SEQUENCE [LARGE SCALE GENOMIC DNA]</scope>
    <source>
        <strain evidence="2">if_2019</strain>
        <tissue evidence="1">Muscle</tissue>
    </source>
</reference>